<reference evidence="1 2" key="1">
    <citation type="journal article" date="2016" name="Mol. Biol. Evol.">
        <title>Comparative Genomics of Early-Diverging Mushroom-Forming Fungi Provides Insights into the Origins of Lignocellulose Decay Capabilities.</title>
        <authorList>
            <person name="Nagy L.G."/>
            <person name="Riley R."/>
            <person name="Tritt A."/>
            <person name="Adam C."/>
            <person name="Daum C."/>
            <person name="Floudas D."/>
            <person name="Sun H."/>
            <person name="Yadav J.S."/>
            <person name="Pangilinan J."/>
            <person name="Larsson K.H."/>
            <person name="Matsuura K."/>
            <person name="Barry K."/>
            <person name="Labutti K."/>
            <person name="Kuo R."/>
            <person name="Ohm R.A."/>
            <person name="Bhattacharya S.S."/>
            <person name="Shirouzu T."/>
            <person name="Yoshinaga Y."/>
            <person name="Martin F.M."/>
            <person name="Grigoriev I.V."/>
            <person name="Hibbett D.S."/>
        </authorList>
    </citation>
    <scope>NUCLEOTIDE SEQUENCE [LARGE SCALE GENOMIC DNA]</scope>
    <source>
        <strain evidence="1 2">HHB12029</strain>
    </source>
</reference>
<name>A0A165CYB2_EXIGL</name>
<proteinExistence type="predicted"/>
<gene>
    <name evidence="1" type="ORF">EXIGLDRAFT_315140</name>
</gene>
<evidence type="ECO:0000313" key="2">
    <source>
        <dbReference type="Proteomes" id="UP000077266"/>
    </source>
</evidence>
<dbReference type="Proteomes" id="UP000077266">
    <property type="component" value="Unassembled WGS sequence"/>
</dbReference>
<keyword evidence="2" id="KW-1185">Reference proteome</keyword>
<organism evidence="1 2">
    <name type="scientific">Exidia glandulosa HHB12029</name>
    <dbReference type="NCBI Taxonomy" id="1314781"/>
    <lineage>
        <taxon>Eukaryota</taxon>
        <taxon>Fungi</taxon>
        <taxon>Dikarya</taxon>
        <taxon>Basidiomycota</taxon>
        <taxon>Agaricomycotina</taxon>
        <taxon>Agaricomycetes</taxon>
        <taxon>Auriculariales</taxon>
        <taxon>Exidiaceae</taxon>
        <taxon>Exidia</taxon>
    </lineage>
</organism>
<evidence type="ECO:0000313" key="1">
    <source>
        <dbReference type="EMBL" id="KZV83426.1"/>
    </source>
</evidence>
<accession>A0A165CYB2</accession>
<protein>
    <submittedName>
        <fullName evidence="1">Uncharacterized protein</fullName>
    </submittedName>
</protein>
<dbReference type="EMBL" id="KV426272">
    <property type="protein sequence ID" value="KZV83426.1"/>
    <property type="molecule type" value="Genomic_DNA"/>
</dbReference>
<sequence length="177" mass="19545">MLPVRATNIVAVAYAGAATYRDDIRSTARWWTGRSFDNCSDRPRSRAPDVACYLAANPLLYADSAGDRCQRGGVEDVIDLCAFSTPSRMDSEHLCTVFCVLGPPLSRVLVRVTIRRRVTQRQSTVLASYSAPPYFGACSSSWSTMQRRRPPARFALERSRTLHDTLAAARPTASVIT</sequence>
<dbReference type="AlphaFoldDB" id="A0A165CYB2"/>
<dbReference type="InParanoid" id="A0A165CYB2"/>